<evidence type="ECO:0000256" key="3">
    <source>
        <dbReference type="ARBA" id="ARBA00022679"/>
    </source>
</evidence>
<dbReference type="OMA" id="CNIWREL"/>
<comment type="similarity">
    <text evidence="2">Belongs to the galactose-3-O-sulfotransferase family.</text>
</comment>
<accession>S4RPS1</accession>
<dbReference type="HOGENOM" id="CLU_040616_1_1_1"/>
<protein>
    <recommendedName>
        <fullName evidence="11">Galactose-3-O-sulfotransferase 2</fullName>
    </recommendedName>
</protein>
<evidence type="ECO:0000256" key="6">
    <source>
        <dbReference type="ARBA" id="ARBA00022989"/>
    </source>
</evidence>
<evidence type="ECO:0000256" key="8">
    <source>
        <dbReference type="ARBA" id="ARBA00023136"/>
    </source>
</evidence>
<reference evidence="10" key="2">
    <citation type="submission" date="2025-09" db="UniProtKB">
        <authorList>
            <consortium name="Ensembl"/>
        </authorList>
    </citation>
    <scope>IDENTIFICATION</scope>
</reference>
<dbReference type="GeneTree" id="ENSGT00950000182923"/>
<keyword evidence="7" id="KW-0333">Golgi apparatus</keyword>
<dbReference type="GO" id="GO:0001733">
    <property type="term" value="F:galactosylceramide sulfotransferase activity"/>
    <property type="evidence" value="ECO:0007669"/>
    <property type="project" value="InterPro"/>
</dbReference>
<dbReference type="Pfam" id="PF06990">
    <property type="entry name" value="Gal-3-0_sulfotr"/>
    <property type="match status" value="1"/>
</dbReference>
<evidence type="ECO:0000256" key="7">
    <source>
        <dbReference type="ARBA" id="ARBA00023034"/>
    </source>
</evidence>
<dbReference type="GO" id="GO:0009247">
    <property type="term" value="P:glycolipid biosynthetic process"/>
    <property type="evidence" value="ECO:0007669"/>
    <property type="project" value="InterPro"/>
</dbReference>
<reference evidence="10" key="1">
    <citation type="submission" date="2025-08" db="UniProtKB">
        <authorList>
            <consortium name="Ensembl"/>
        </authorList>
    </citation>
    <scope>IDENTIFICATION</scope>
</reference>
<organism evidence="10">
    <name type="scientific">Petromyzon marinus</name>
    <name type="common">Sea lamprey</name>
    <dbReference type="NCBI Taxonomy" id="7757"/>
    <lineage>
        <taxon>Eukaryota</taxon>
        <taxon>Metazoa</taxon>
        <taxon>Chordata</taxon>
        <taxon>Craniata</taxon>
        <taxon>Vertebrata</taxon>
        <taxon>Cyclostomata</taxon>
        <taxon>Hyperoartia</taxon>
        <taxon>Petromyzontiformes</taxon>
        <taxon>Petromyzontidae</taxon>
        <taxon>Petromyzon</taxon>
    </lineage>
</organism>
<name>S4RPS1_PETMA</name>
<keyword evidence="5" id="KW-0735">Signal-anchor</keyword>
<evidence type="ECO:0000256" key="5">
    <source>
        <dbReference type="ARBA" id="ARBA00022968"/>
    </source>
</evidence>
<proteinExistence type="inferred from homology"/>
<evidence type="ECO:0008006" key="11">
    <source>
        <dbReference type="Google" id="ProtNLM"/>
    </source>
</evidence>
<dbReference type="AlphaFoldDB" id="S4RPS1"/>
<keyword evidence="4" id="KW-0812">Transmembrane</keyword>
<dbReference type="PANTHER" id="PTHR14647">
    <property type="entry name" value="GALACTOSE-3-O-SULFOTRANSFERASE"/>
    <property type="match status" value="1"/>
</dbReference>
<keyword evidence="6" id="KW-1133">Transmembrane helix</keyword>
<evidence type="ECO:0000313" key="10">
    <source>
        <dbReference type="Ensembl" id="ENSPMAP00000007207.1"/>
    </source>
</evidence>
<keyword evidence="9" id="KW-0325">Glycoprotein</keyword>
<keyword evidence="8" id="KW-0472">Membrane</keyword>
<dbReference type="Ensembl" id="ENSPMAT00000007239.1">
    <property type="protein sequence ID" value="ENSPMAP00000007207.1"/>
    <property type="gene ID" value="ENSPMAG00000006539.1"/>
</dbReference>
<evidence type="ECO:0000256" key="1">
    <source>
        <dbReference type="ARBA" id="ARBA00004323"/>
    </source>
</evidence>
<evidence type="ECO:0000256" key="9">
    <source>
        <dbReference type="ARBA" id="ARBA00023180"/>
    </source>
</evidence>
<dbReference type="SUPFAM" id="SSF52540">
    <property type="entry name" value="P-loop containing nucleoside triphosphate hydrolases"/>
    <property type="match status" value="1"/>
</dbReference>
<keyword evidence="3" id="KW-0808">Transferase</keyword>
<dbReference type="PANTHER" id="PTHR14647:SF84">
    <property type="entry name" value="GALACTOSE-3-O-SULFOTRANSFERASE 2-LIKE"/>
    <property type="match status" value="1"/>
</dbReference>
<evidence type="ECO:0000256" key="2">
    <source>
        <dbReference type="ARBA" id="ARBA00008124"/>
    </source>
</evidence>
<dbReference type="InterPro" id="IPR027417">
    <property type="entry name" value="P-loop_NTPase"/>
</dbReference>
<sequence length="360" mass="42069">QPAQKTVVFLKTHKTASSTFQNIIYRFGEKHNLTFAFPTRGNQFSYPQLFKRTFVAQHLHGNHVCYDIVCNHMRFLVEEVASVVKPNAMYLSIVRQPEKSFESGFYYFQNYAKAFRAAAKKSKGKDPLRTFLENPERFYVPSKQSAAYVKNPIAFDFGLDSNADVSSDTFRAELERVDAIFHLVMIADRFDESVILAKEMLHWDMDDIVYLSLNKRQVSSKTGNSTLQGTHPTLSKLIRRWNALDVALYDHFYNRFQRHVDAFGKERMRSEVDTLKKMCNIWRELCVSDEVEASEINEKMLKPYMPGVVKILGYRIKEGLDQDTREQCLRLLMPELKFHEMLFAKQQSHKQPYLAKMLRK</sequence>
<dbReference type="Gene3D" id="3.40.50.300">
    <property type="entry name" value="P-loop containing nucleotide triphosphate hydrolases"/>
    <property type="match status" value="1"/>
</dbReference>
<dbReference type="GO" id="GO:0000139">
    <property type="term" value="C:Golgi membrane"/>
    <property type="evidence" value="ECO:0007669"/>
    <property type="project" value="UniProtKB-SubCell"/>
</dbReference>
<dbReference type="InterPro" id="IPR009729">
    <property type="entry name" value="Gal-3-0_sulfotransfrase"/>
</dbReference>
<comment type="subcellular location">
    <subcellularLocation>
        <location evidence="1">Golgi apparatus membrane</location>
        <topology evidence="1">Single-pass type II membrane protein</topology>
    </subcellularLocation>
</comment>
<evidence type="ECO:0000256" key="4">
    <source>
        <dbReference type="ARBA" id="ARBA00022692"/>
    </source>
</evidence>